<feature type="repeat" description="TPR" evidence="10">
    <location>
        <begin position="397"/>
        <end position="430"/>
    </location>
</feature>
<dbReference type="PROSITE" id="PS50005">
    <property type="entry name" value="TPR"/>
    <property type="match status" value="2"/>
</dbReference>
<evidence type="ECO:0000313" key="13">
    <source>
        <dbReference type="EMBL" id="ODQ82684.1"/>
    </source>
</evidence>
<feature type="compositionally biased region" description="Basic residues" evidence="11">
    <location>
        <begin position="56"/>
        <end position="66"/>
    </location>
</feature>
<evidence type="ECO:0000256" key="8">
    <source>
        <dbReference type="ARBA" id="ARBA00023136"/>
    </source>
</evidence>
<comment type="similarity">
    <text evidence="9">Belongs to the Tom70 family.</text>
</comment>
<dbReference type="InterPro" id="IPR011990">
    <property type="entry name" value="TPR-like_helical_dom_sf"/>
</dbReference>
<dbReference type="OrthoDB" id="2942533at2759"/>
<dbReference type="AlphaFoldDB" id="A0A1E3QYQ3"/>
<dbReference type="Proteomes" id="UP000094336">
    <property type="component" value="Unassembled WGS sequence"/>
</dbReference>
<dbReference type="SMART" id="SM00028">
    <property type="entry name" value="TPR"/>
    <property type="match status" value="8"/>
</dbReference>
<keyword evidence="6 12" id="KW-1133">Transmembrane helix</keyword>
<dbReference type="STRING" id="984486.A0A1E3QYQ3"/>
<protein>
    <submittedName>
        <fullName evidence="13">Uncharacterized protein</fullName>
    </submittedName>
</protein>
<evidence type="ECO:0000256" key="11">
    <source>
        <dbReference type="SAM" id="MobiDB-lite"/>
    </source>
</evidence>
<dbReference type="Pfam" id="PF13432">
    <property type="entry name" value="TPR_16"/>
    <property type="match status" value="2"/>
</dbReference>
<dbReference type="GeneID" id="30150101"/>
<dbReference type="Gene3D" id="1.25.40.10">
    <property type="entry name" value="Tetratricopeptide repeat domain"/>
    <property type="match status" value="2"/>
</dbReference>
<evidence type="ECO:0000256" key="5">
    <source>
        <dbReference type="ARBA" id="ARBA00022803"/>
    </source>
</evidence>
<dbReference type="PANTHER" id="PTHR46208">
    <property type="entry name" value="MITOCHONDRIAL IMPORT RECEPTOR SUBUNIT TOM70"/>
    <property type="match status" value="1"/>
</dbReference>
<keyword evidence="5 10" id="KW-0802">TPR repeat</keyword>
<keyword evidence="2 12" id="KW-0812">Transmembrane</keyword>
<name>A0A1E3QYQ3_9ASCO</name>
<reference evidence="14" key="1">
    <citation type="submission" date="2016-05" db="EMBL/GenBank/DDBJ databases">
        <title>Comparative genomics of biotechnologically important yeasts.</title>
        <authorList>
            <consortium name="DOE Joint Genome Institute"/>
            <person name="Riley R."/>
            <person name="Haridas S."/>
            <person name="Wolfe K.H."/>
            <person name="Lopes M.R."/>
            <person name="Hittinger C.T."/>
            <person name="Goker M."/>
            <person name="Salamov A."/>
            <person name="Wisecaver J."/>
            <person name="Long T.M."/>
            <person name="Aerts A.L."/>
            <person name="Barry K."/>
            <person name="Choi C."/>
            <person name="Clum A."/>
            <person name="Coughlan A.Y."/>
            <person name="Deshpande S."/>
            <person name="Douglass A.P."/>
            <person name="Hanson S.J."/>
            <person name="Klenk H.-P."/>
            <person name="Labutti K."/>
            <person name="Lapidus A."/>
            <person name="Lindquist E."/>
            <person name="Lipzen A."/>
            <person name="Meier-Kolthoff J.P."/>
            <person name="Ohm R.A."/>
            <person name="Otillar R.P."/>
            <person name="Pangilinan J."/>
            <person name="Peng Y."/>
            <person name="Rokas A."/>
            <person name="Rosa C.A."/>
            <person name="Scheuner C."/>
            <person name="Sibirny A.A."/>
            <person name="Slot J.C."/>
            <person name="Stielow J.B."/>
            <person name="Sun H."/>
            <person name="Kurtzman C.P."/>
            <person name="Blackwell M."/>
            <person name="Grigoriev I.V."/>
            <person name="Jeffries T.W."/>
        </authorList>
    </citation>
    <scope>NUCLEOTIDE SEQUENCE [LARGE SCALE GENOMIC DNA]</scope>
    <source>
        <strain evidence="14">NRRL Y-12698</strain>
    </source>
</reference>
<sequence length="618" mass="66554">MSNGSQSLWEKTAGFVAKNKTAILITSLAGASAAGAYVYYQQQAATQGSTTETTSKKKNKKKKKKAATPIAEEAAAPAAERTTAVSTASEKPFPVDAAGLPALTGEIVAALSPEQIEEWSVALKESGNVVFKEKSYEAAIAFYSAALQVKEDPVFYSNRSACYSALEDHENVIADTTAALTLKPDYSKCLLRRAASYELLEQYENAMFDLTALTVYGGFNNQSLESTLERVLKKHSVKIVSQQLENRVPSLPSASSISSFFGAFIQETTLGGLLSQNAAEGSADAYLYHALAELAKNTPEGYEAADVALAQAVAAYGDVSPDAENAVQAAVALEYSGAIKFLKNDPLASLVDINAALAIKPRARTYVFKALIAADKANFEDALASFAQAVETDASCPDIYYHQGQMYYLTGDLAQAEEQFEKAKLYNPDNVYAYIQLACIAYRNGQSADAEAKFAEARAKFPTSPEIPNYYGEILADKGDLAGSLKQFDTAARLQEALPNFSVGAVPLVNKATLISREGKVDEAVEILTKACELDPKSELARISLAQLMLQTDKVEDAITLFEESSVLARALEEKIQATSFAEASKMQIRIKQDPHLSQKLGELMAQASAMQAQQTQF</sequence>
<keyword evidence="8 12" id="KW-0472">Membrane</keyword>
<dbReference type="GO" id="GO:0008320">
    <property type="term" value="F:protein transmembrane transporter activity"/>
    <property type="evidence" value="ECO:0007669"/>
    <property type="project" value="TreeGrafter"/>
</dbReference>
<keyword evidence="14" id="KW-1185">Reference proteome</keyword>
<gene>
    <name evidence="13" type="ORF">BABINDRAFT_5613</name>
</gene>
<dbReference type="Pfam" id="PF14559">
    <property type="entry name" value="TPR_19"/>
    <property type="match status" value="1"/>
</dbReference>
<dbReference type="PANTHER" id="PTHR46208:SF1">
    <property type="entry name" value="MITOCHONDRIAL IMPORT RECEPTOR SUBUNIT TOM70"/>
    <property type="match status" value="1"/>
</dbReference>
<evidence type="ECO:0000256" key="4">
    <source>
        <dbReference type="ARBA" id="ARBA00022787"/>
    </source>
</evidence>
<evidence type="ECO:0000256" key="3">
    <source>
        <dbReference type="ARBA" id="ARBA00022737"/>
    </source>
</evidence>
<evidence type="ECO:0000256" key="7">
    <source>
        <dbReference type="ARBA" id="ARBA00023128"/>
    </source>
</evidence>
<feature type="repeat" description="TPR" evidence="10">
    <location>
        <begin position="505"/>
        <end position="538"/>
    </location>
</feature>
<proteinExistence type="inferred from homology"/>
<dbReference type="GO" id="GO:0030150">
    <property type="term" value="P:protein import into mitochondrial matrix"/>
    <property type="evidence" value="ECO:0007669"/>
    <property type="project" value="TreeGrafter"/>
</dbReference>
<evidence type="ECO:0000256" key="1">
    <source>
        <dbReference type="ARBA" id="ARBA00004572"/>
    </source>
</evidence>
<feature type="region of interest" description="Disordered" evidence="11">
    <location>
        <begin position="48"/>
        <end position="90"/>
    </location>
</feature>
<feature type="compositionally biased region" description="Low complexity" evidence="11">
    <location>
        <begin position="67"/>
        <end position="84"/>
    </location>
</feature>
<organism evidence="13 14">
    <name type="scientific">Babjeviella inositovora NRRL Y-12698</name>
    <dbReference type="NCBI Taxonomy" id="984486"/>
    <lineage>
        <taxon>Eukaryota</taxon>
        <taxon>Fungi</taxon>
        <taxon>Dikarya</taxon>
        <taxon>Ascomycota</taxon>
        <taxon>Saccharomycotina</taxon>
        <taxon>Pichiomycetes</taxon>
        <taxon>Serinales incertae sedis</taxon>
        <taxon>Babjeviella</taxon>
    </lineage>
</organism>
<dbReference type="GO" id="GO:0045039">
    <property type="term" value="P:protein insertion into mitochondrial inner membrane"/>
    <property type="evidence" value="ECO:0007669"/>
    <property type="project" value="TreeGrafter"/>
</dbReference>
<keyword evidence="4" id="KW-1000">Mitochondrion outer membrane</keyword>
<keyword evidence="7" id="KW-0496">Mitochondrion</keyword>
<dbReference type="InterPro" id="IPR019734">
    <property type="entry name" value="TPR_rpt"/>
</dbReference>
<dbReference type="GO" id="GO:0005741">
    <property type="term" value="C:mitochondrial outer membrane"/>
    <property type="evidence" value="ECO:0007669"/>
    <property type="project" value="UniProtKB-SubCell"/>
</dbReference>
<keyword evidence="3" id="KW-0677">Repeat</keyword>
<comment type="subcellular location">
    <subcellularLocation>
        <location evidence="1">Mitochondrion outer membrane</location>
        <topology evidence="1">Single-pass membrane protein</topology>
    </subcellularLocation>
</comment>
<evidence type="ECO:0000256" key="12">
    <source>
        <dbReference type="SAM" id="Phobius"/>
    </source>
</evidence>
<evidence type="ECO:0000256" key="10">
    <source>
        <dbReference type="PROSITE-ProRule" id="PRU00339"/>
    </source>
</evidence>
<feature type="transmembrane region" description="Helical" evidence="12">
    <location>
        <begin position="21"/>
        <end position="40"/>
    </location>
</feature>
<evidence type="ECO:0000313" key="14">
    <source>
        <dbReference type="Proteomes" id="UP000094336"/>
    </source>
</evidence>
<dbReference type="SUPFAM" id="SSF48452">
    <property type="entry name" value="TPR-like"/>
    <property type="match status" value="2"/>
</dbReference>
<dbReference type="RefSeq" id="XP_018988012.1">
    <property type="nucleotide sequence ID" value="XM_019132248.1"/>
</dbReference>
<evidence type="ECO:0000256" key="2">
    <source>
        <dbReference type="ARBA" id="ARBA00022692"/>
    </source>
</evidence>
<dbReference type="EMBL" id="KV454426">
    <property type="protein sequence ID" value="ODQ82684.1"/>
    <property type="molecule type" value="Genomic_DNA"/>
</dbReference>
<accession>A0A1E3QYQ3</accession>
<evidence type="ECO:0000256" key="6">
    <source>
        <dbReference type="ARBA" id="ARBA00022989"/>
    </source>
</evidence>
<dbReference type="GO" id="GO:0030943">
    <property type="term" value="F:mitochondrion targeting sequence binding"/>
    <property type="evidence" value="ECO:0007669"/>
    <property type="project" value="TreeGrafter"/>
</dbReference>
<evidence type="ECO:0000256" key="9">
    <source>
        <dbReference type="ARBA" id="ARBA00038030"/>
    </source>
</evidence>